<dbReference type="SUPFAM" id="SSF88659">
    <property type="entry name" value="Sigma3 and sigma4 domains of RNA polymerase sigma factors"/>
    <property type="match status" value="1"/>
</dbReference>
<evidence type="ECO:0000256" key="6">
    <source>
        <dbReference type="RuleBase" id="RU000716"/>
    </source>
</evidence>
<dbReference type="Gene3D" id="1.10.10.10">
    <property type="entry name" value="Winged helix-like DNA-binding domain superfamily/Winged helix DNA-binding domain"/>
    <property type="match status" value="1"/>
</dbReference>
<reference evidence="10" key="1">
    <citation type="submission" date="2017-06" db="EMBL/GenBank/DDBJ databases">
        <authorList>
            <person name="Varghese N."/>
            <person name="Submissions S."/>
        </authorList>
    </citation>
    <scope>NUCLEOTIDE SEQUENCE [LARGE SCALE GENOMIC DNA]</scope>
    <source>
        <strain evidence="10">DSM 11116</strain>
    </source>
</reference>
<dbReference type="EMBL" id="FYEW01000001">
    <property type="protein sequence ID" value="SNC60801.1"/>
    <property type="molecule type" value="Genomic_DNA"/>
</dbReference>
<dbReference type="InterPro" id="IPR013324">
    <property type="entry name" value="RNA_pol_sigma_r3/r4-like"/>
</dbReference>
<keyword evidence="5 6" id="KW-0804">Transcription</keyword>
<evidence type="ECO:0000313" key="10">
    <source>
        <dbReference type="Proteomes" id="UP000198131"/>
    </source>
</evidence>
<keyword evidence="10" id="KW-1185">Reference proteome</keyword>
<keyword evidence="4 6" id="KW-0238">DNA-binding</keyword>
<accession>A0A212T4Q3</accession>
<keyword evidence="2 6" id="KW-0805">Transcription regulation</keyword>
<proteinExistence type="inferred from homology"/>
<evidence type="ECO:0000256" key="3">
    <source>
        <dbReference type="ARBA" id="ARBA00023082"/>
    </source>
</evidence>
<feature type="domain" description="RNA polymerase sigma factor 70 region 4 type 2" evidence="8">
    <location>
        <begin position="120"/>
        <end position="172"/>
    </location>
</feature>
<dbReference type="InterPro" id="IPR013249">
    <property type="entry name" value="RNA_pol_sigma70_r4_t2"/>
</dbReference>
<feature type="domain" description="RNA polymerase sigma-70 region 2" evidence="7">
    <location>
        <begin position="23"/>
        <end position="90"/>
    </location>
</feature>
<keyword evidence="3 6" id="KW-0731">Sigma factor</keyword>
<dbReference type="GO" id="GO:0003677">
    <property type="term" value="F:DNA binding"/>
    <property type="evidence" value="ECO:0007669"/>
    <property type="project" value="UniProtKB-KW"/>
</dbReference>
<dbReference type="AlphaFoldDB" id="A0A212T4Q3"/>
<dbReference type="Gene3D" id="1.10.1740.10">
    <property type="match status" value="1"/>
</dbReference>
<evidence type="ECO:0000256" key="4">
    <source>
        <dbReference type="ARBA" id="ARBA00023125"/>
    </source>
</evidence>
<sequence>MEDQEILAKFDDPAARNVAFNQLVRKYQQKVYWHVRKMVIDHDDADDLTQDVFIKVWNNLANFRRDASLYTWIYRIATNECLSFLASKRRKFFLPIHDIGPELSAKVEADPGLAGDDIELRLQKAILRLPDKQRLVFNMKYYDEITYEQMSEITGTSVGALKASYHHAVKKIEQYVTEDPARD</sequence>
<evidence type="ECO:0000259" key="7">
    <source>
        <dbReference type="Pfam" id="PF04542"/>
    </source>
</evidence>
<dbReference type="SUPFAM" id="SSF88946">
    <property type="entry name" value="Sigma2 domain of RNA polymerase sigma factors"/>
    <property type="match status" value="1"/>
</dbReference>
<dbReference type="PANTHER" id="PTHR43133:SF51">
    <property type="entry name" value="RNA POLYMERASE SIGMA FACTOR"/>
    <property type="match status" value="1"/>
</dbReference>
<dbReference type="OrthoDB" id="9780326at2"/>
<name>A0A212T4Q3_9BACT</name>
<evidence type="ECO:0000259" key="8">
    <source>
        <dbReference type="Pfam" id="PF08281"/>
    </source>
</evidence>
<dbReference type="Pfam" id="PF08281">
    <property type="entry name" value="Sigma70_r4_2"/>
    <property type="match status" value="1"/>
</dbReference>
<evidence type="ECO:0000256" key="5">
    <source>
        <dbReference type="ARBA" id="ARBA00023163"/>
    </source>
</evidence>
<dbReference type="InterPro" id="IPR013325">
    <property type="entry name" value="RNA_pol_sigma_r2"/>
</dbReference>
<dbReference type="GO" id="GO:0016987">
    <property type="term" value="F:sigma factor activity"/>
    <property type="evidence" value="ECO:0007669"/>
    <property type="project" value="UniProtKB-KW"/>
</dbReference>
<dbReference type="PROSITE" id="PS01063">
    <property type="entry name" value="SIGMA70_ECF"/>
    <property type="match status" value="1"/>
</dbReference>
<dbReference type="InterPro" id="IPR014284">
    <property type="entry name" value="RNA_pol_sigma-70_dom"/>
</dbReference>
<dbReference type="InterPro" id="IPR000838">
    <property type="entry name" value="RNA_pol_sigma70_ECF_CS"/>
</dbReference>
<dbReference type="PANTHER" id="PTHR43133">
    <property type="entry name" value="RNA POLYMERASE ECF-TYPE SIGMA FACTO"/>
    <property type="match status" value="1"/>
</dbReference>
<dbReference type="InterPro" id="IPR036388">
    <property type="entry name" value="WH-like_DNA-bd_sf"/>
</dbReference>
<dbReference type="Proteomes" id="UP000198131">
    <property type="component" value="Unassembled WGS sequence"/>
</dbReference>
<evidence type="ECO:0000256" key="1">
    <source>
        <dbReference type="ARBA" id="ARBA00010641"/>
    </source>
</evidence>
<dbReference type="RefSeq" id="WP_088841687.1">
    <property type="nucleotide sequence ID" value="NZ_FYEW01000001.1"/>
</dbReference>
<dbReference type="InterPro" id="IPR039425">
    <property type="entry name" value="RNA_pol_sigma-70-like"/>
</dbReference>
<dbReference type="GO" id="GO:0006352">
    <property type="term" value="P:DNA-templated transcription initiation"/>
    <property type="evidence" value="ECO:0007669"/>
    <property type="project" value="InterPro"/>
</dbReference>
<dbReference type="Pfam" id="PF04542">
    <property type="entry name" value="Sigma70_r2"/>
    <property type="match status" value="1"/>
</dbReference>
<gene>
    <name evidence="9" type="ORF">SAMN06265337_0335</name>
</gene>
<dbReference type="NCBIfam" id="TIGR02937">
    <property type="entry name" value="sigma70-ECF"/>
    <property type="match status" value="1"/>
</dbReference>
<protein>
    <recommendedName>
        <fullName evidence="6">RNA polymerase sigma factor</fullName>
    </recommendedName>
</protein>
<evidence type="ECO:0000313" key="9">
    <source>
        <dbReference type="EMBL" id="SNC60801.1"/>
    </source>
</evidence>
<evidence type="ECO:0000256" key="2">
    <source>
        <dbReference type="ARBA" id="ARBA00023015"/>
    </source>
</evidence>
<comment type="similarity">
    <text evidence="1 6">Belongs to the sigma-70 factor family. ECF subfamily.</text>
</comment>
<dbReference type="CDD" id="cd06171">
    <property type="entry name" value="Sigma70_r4"/>
    <property type="match status" value="1"/>
</dbReference>
<organism evidence="9 10">
    <name type="scientific">Hymenobacter gelipurpurascens</name>
    <dbReference type="NCBI Taxonomy" id="89968"/>
    <lineage>
        <taxon>Bacteria</taxon>
        <taxon>Pseudomonadati</taxon>
        <taxon>Bacteroidota</taxon>
        <taxon>Cytophagia</taxon>
        <taxon>Cytophagales</taxon>
        <taxon>Hymenobacteraceae</taxon>
        <taxon>Hymenobacter</taxon>
    </lineage>
</organism>
<dbReference type="InterPro" id="IPR007627">
    <property type="entry name" value="RNA_pol_sigma70_r2"/>
</dbReference>